<dbReference type="Proteomes" id="UP000613740">
    <property type="component" value="Unassembled WGS sequence"/>
</dbReference>
<gene>
    <name evidence="1" type="ORF">HYH02_005819</name>
</gene>
<comment type="caution">
    <text evidence="1">The sequence shown here is derived from an EMBL/GenBank/DDBJ whole genome shotgun (WGS) entry which is preliminary data.</text>
</comment>
<keyword evidence="2" id="KW-1185">Reference proteome</keyword>
<dbReference type="OrthoDB" id="4735138at2759"/>
<evidence type="ECO:0000313" key="1">
    <source>
        <dbReference type="EMBL" id="KAG2449070.1"/>
    </source>
</evidence>
<dbReference type="AlphaFoldDB" id="A0A835WLQ4"/>
<dbReference type="EMBL" id="JAEHOD010000015">
    <property type="protein sequence ID" value="KAG2449070.1"/>
    <property type="molecule type" value="Genomic_DNA"/>
</dbReference>
<reference evidence="1" key="1">
    <citation type="journal article" date="2020" name="bioRxiv">
        <title>Comparative genomics of Chlamydomonas.</title>
        <authorList>
            <person name="Craig R.J."/>
            <person name="Hasan A.R."/>
            <person name="Ness R.W."/>
            <person name="Keightley P.D."/>
        </authorList>
    </citation>
    <scope>NUCLEOTIDE SEQUENCE</scope>
    <source>
        <strain evidence="1">CCAP 11/173</strain>
    </source>
</reference>
<protein>
    <submittedName>
        <fullName evidence="1">Uncharacterized protein</fullName>
    </submittedName>
</protein>
<name>A0A835WLQ4_9CHLO</name>
<proteinExistence type="predicted"/>
<evidence type="ECO:0000313" key="2">
    <source>
        <dbReference type="Proteomes" id="UP000613740"/>
    </source>
</evidence>
<organism evidence="1 2">
    <name type="scientific">Chlamydomonas schloesseri</name>
    <dbReference type="NCBI Taxonomy" id="2026947"/>
    <lineage>
        <taxon>Eukaryota</taxon>
        <taxon>Viridiplantae</taxon>
        <taxon>Chlorophyta</taxon>
        <taxon>core chlorophytes</taxon>
        <taxon>Chlorophyceae</taxon>
        <taxon>CS clade</taxon>
        <taxon>Chlamydomonadales</taxon>
        <taxon>Chlamydomonadaceae</taxon>
        <taxon>Chlamydomonas</taxon>
    </lineage>
</organism>
<accession>A0A835WLQ4</accession>
<sequence>MASQWRSQLSVKAVDASAYPGIIAADKLVYPTSNGLTEAVLSRWFGKHPEFGLIFLDQATGRTVANCIVVALCERGWHLLTEGKVTESELDGDLLFDAARDDTIGLHVYHLEKSSSEYPQDVPRFGMVALDAIAEVLAALRRTRPPGRPLEVCGFSGLTVTRLGCSLFSNLYGCRERAYVCKEHLLLSEDGALEVHEAETQEELQRLLQPPSGGNGRGRTYVLRARMLVVTPDEPSLVWSAIPARA</sequence>